<evidence type="ECO:0000256" key="5">
    <source>
        <dbReference type="SAM" id="Phobius"/>
    </source>
</evidence>
<reference evidence="6" key="1">
    <citation type="journal article" date="2020" name="Sci. Adv.">
        <title>Virus-host coexistence in phytoplankton through the genomic lens.</title>
        <authorList>
            <person name="Yau S."/>
            <person name="Krasovec M."/>
            <person name="Benites L.F."/>
            <person name="Rombauts S."/>
            <person name="Groussin M."/>
            <person name="Vancaester E."/>
            <person name="Aury J.M."/>
            <person name="Derelle E."/>
            <person name="Desdevises Y."/>
            <person name="Escande M.L."/>
            <person name="Grimsley N."/>
            <person name="Guy J."/>
            <person name="Moreau H."/>
            <person name="Sanchez-Brosseau S."/>
            <person name="van de Peer Y."/>
            <person name="Vandepoele K."/>
            <person name="Gourbiere S."/>
            <person name="Piganeau G."/>
        </authorList>
    </citation>
    <scope>NUCLEOTIDE SEQUENCE</scope>
    <source>
        <strain evidence="6">OmV2</strain>
    </source>
</reference>
<accession>A0A6H1QUB2</accession>
<evidence type="ECO:0000256" key="4">
    <source>
        <dbReference type="ARBA" id="ARBA00023136"/>
    </source>
</evidence>
<dbReference type="Pfam" id="PF04193">
    <property type="entry name" value="PQ-loop"/>
    <property type="match status" value="1"/>
</dbReference>
<feature type="transmembrane region" description="Helical" evidence="5">
    <location>
        <begin position="42"/>
        <end position="62"/>
    </location>
</feature>
<dbReference type="GO" id="GO:0016020">
    <property type="term" value="C:membrane"/>
    <property type="evidence" value="ECO:0007669"/>
    <property type="project" value="UniProtKB-SubCell"/>
</dbReference>
<evidence type="ECO:0000256" key="2">
    <source>
        <dbReference type="ARBA" id="ARBA00022692"/>
    </source>
</evidence>
<sequence>MFVPQVIHVYKEGDTNAINYSFLGLNMMASTMGLAYSINYHIVPMIIANTSAGLFSISLLGFKYVNELKGETCTIDKVGVP</sequence>
<comment type="subcellular location">
    <subcellularLocation>
        <location evidence="1">Membrane</location>
        <topology evidence="1">Multi-pass membrane protein</topology>
    </subcellularLocation>
</comment>
<protein>
    <submittedName>
        <fullName evidence="6">PQ loop repeat protein</fullName>
    </submittedName>
</protein>
<name>A0A6H1QUB2_9PHYC</name>
<evidence type="ECO:0000313" key="6">
    <source>
        <dbReference type="EMBL" id="QIZ31225.1"/>
    </source>
</evidence>
<organism evidence="6">
    <name type="scientific">Ostreococcus mediterraneus virus 2</name>
    <dbReference type="NCBI Taxonomy" id="2726183"/>
    <lineage>
        <taxon>Viruses</taxon>
        <taxon>Varidnaviria</taxon>
        <taxon>Bamfordvirae</taxon>
        <taxon>Nucleocytoviricota</taxon>
        <taxon>Megaviricetes</taxon>
        <taxon>Algavirales</taxon>
        <taxon>Phycodnaviridae</taxon>
        <taxon>Prasinovirus</taxon>
    </lineage>
</organism>
<gene>
    <name evidence="6" type="ORF">orf00248</name>
</gene>
<dbReference type="Gene3D" id="1.20.1280.290">
    <property type="match status" value="1"/>
</dbReference>
<proteinExistence type="predicted"/>
<dbReference type="InterPro" id="IPR006603">
    <property type="entry name" value="PQ-loop_rpt"/>
</dbReference>
<keyword evidence="4 5" id="KW-0472">Membrane</keyword>
<keyword evidence="2 5" id="KW-0812">Transmembrane</keyword>
<evidence type="ECO:0000256" key="3">
    <source>
        <dbReference type="ARBA" id="ARBA00022989"/>
    </source>
</evidence>
<keyword evidence="3 5" id="KW-1133">Transmembrane helix</keyword>
<evidence type="ECO:0000256" key="1">
    <source>
        <dbReference type="ARBA" id="ARBA00004141"/>
    </source>
</evidence>
<dbReference type="EMBL" id="MN688676">
    <property type="protein sequence ID" value="QIZ31225.1"/>
    <property type="molecule type" value="Genomic_DNA"/>
</dbReference>